<feature type="coiled-coil region" evidence="1">
    <location>
        <begin position="67"/>
        <end position="94"/>
    </location>
</feature>
<dbReference type="OrthoDB" id="2447997at2759"/>
<protein>
    <submittedName>
        <fullName evidence="2">Uncharacterized protein</fullName>
    </submittedName>
</protein>
<evidence type="ECO:0000313" key="3">
    <source>
        <dbReference type="Proteomes" id="UP000823405"/>
    </source>
</evidence>
<keyword evidence="3" id="KW-1185">Reference proteome</keyword>
<name>A0A9P6QL14_9FUNG</name>
<proteinExistence type="predicted"/>
<comment type="caution">
    <text evidence="2">The sequence shown here is derived from an EMBL/GenBank/DDBJ whole genome shotgun (WGS) entry which is preliminary data.</text>
</comment>
<gene>
    <name evidence="2" type="ORF">BGZ97_009561</name>
</gene>
<dbReference type="AlphaFoldDB" id="A0A9P6QL14"/>
<evidence type="ECO:0000313" key="2">
    <source>
        <dbReference type="EMBL" id="KAG0279540.1"/>
    </source>
</evidence>
<dbReference type="Proteomes" id="UP000823405">
    <property type="component" value="Unassembled WGS sequence"/>
</dbReference>
<keyword evidence="1" id="KW-0175">Coiled coil</keyword>
<organism evidence="2 3">
    <name type="scientific">Linnemannia gamsii</name>
    <dbReference type="NCBI Taxonomy" id="64522"/>
    <lineage>
        <taxon>Eukaryota</taxon>
        <taxon>Fungi</taxon>
        <taxon>Fungi incertae sedis</taxon>
        <taxon>Mucoromycota</taxon>
        <taxon>Mortierellomycotina</taxon>
        <taxon>Mortierellomycetes</taxon>
        <taxon>Mortierellales</taxon>
        <taxon>Mortierellaceae</taxon>
        <taxon>Linnemannia</taxon>
    </lineage>
</organism>
<dbReference type="EMBL" id="JAAAIN010004622">
    <property type="protein sequence ID" value="KAG0279540.1"/>
    <property type="molecule type" value="Genomic_DNA"/>
</dbReference>
<accession>A0A9P6QL14</accession>
<evidence type="ECO:0000256" key="1">
    <source>
        <dbReference type="SAM" id="Coils"/>
    </source>
</evidence>
<reference evidence="2" key="1">
    <citation type="journal article" date="2020" name="Fungal Divers.">
        <title>Resolving the Mortierellaceae phylogeny through synthesis of multi-gene phylogenetics and phylogenomics.</title>
        <authorList>
            <person name="Vandepol N."/>
            <person name="Liber J."/>
            <person name="Desiro A."/>
            <person name="Na H."/>
            <person name="Kennedy M."/>
            <person name="Barry K."/>
            <person name="Grigoriev I.V."/>
            <person name="Miller A.N."/>
            <person name="O'Donnell K."/>
            <person name="Stajich J.E."/>
            <person name="Bonito G."/>
        </authorList>
    </citation>
    <scope>NUCLEOTIDE SEQUENCE</scope>
    <source>
        <strain evidence="2">NVP60</strain>
    </source>
</reference>
<sequence length="182" mass="19158">MPLASTLLTAPTLVHVVPSVTAPAPVLGQAQLPSTIPPTTTADASLVVDLTEDDDAQAIEPYTPPASDRIGDLVEQFQRNLEEKQEEMSMWCAKMTQLMMDAPNLIKAAGQVYGGETETRALNAAEALSEYGRATLGSCFDACDNVWKIFKDVDGAQTTATTTSAASAAFCTTTIGAADSSR</sequence>